<dbReference type="InterPro" id="IPR037523">
    <property type="entry name" value="VOC_core"/>
</dbReference>
<dbReference type="RefSeq" id="WP_136935231.1">
    <property type="nucleotide sequence ID" value="NZ_SSMQ01000082.1"/>
</dbReference>
<dbReference type="InterPro" id="IPR029068">
    <property type="entry name" value="Glyas_Bleomycin-R_OHBP_Dase"/>
</dbReference>
<dbReference type="InterPro" id="IPR004360">
    <property type="entry name" value="Glyas_Fos-R_dOase_dom"/>
</dbReference>
<comment type="caution">
    <text evidence="2">The sequence shown here is derived from an EMBL/GenBank/DDBJ whole genome shotgun (WGS) entry which is preliminary data.</text>
</comment>
<dbReference type="Pfam" id="PF00903">
    <property type="entry name" value="Glyoxalase"/>
    <property type="match status" value="2"/>
</dbReference>
<name>A0A4U1IT02_9BACT</name>
<dbReference type="PANTHER" id="PTHR33993:SF14">
    <property type="entry name" value="GB|AAF24581.1"/>
    <property type="match status" value="1"/>
</dbReference>
<evidence type="ECO:0000313" key="2">
    <source>
        <dbReference type="EMBL" id="TKC97157.1"/>
    </source>
</evidence>
<dbReference type="CDD" id="cd07247">
    <property type="entry name" value="SgaA_N_like"/>
    <property type="match status" value="2"/>
</dbReference>
<dbReference type="InterPro" id="IPR052164">
    <property type="entry name" value="Anthracycline_SecMetBiosynth"/>
</dbReference>
<dbReference type="Proteomes" id="UP000309215">
    <property type="component" value="Unassembled WGS sequence"/>
</dbReference>
<dbReference type="EMBL" id="SSMQ01000082">
    <property type="protein sequence ID" value="TKC97157.1"/>
    <property type="molecule type" value="Genomic_DNA"/>
</dbReference>
<gene>
    <name evidence="2" type="ORF">E8A74_44415</name>
</gene>
<organism evidence="2 3">
    <name type="scientific">Polyangium fumosum</name>
    <dbReference type="NCBI Taxonomy" id="889272"/>
    <lineage>
        <taxon>Bacteria</taxon>
        <taxon>Pseudomonadati</taxon>
        <taxon>Myxococcota</taxon>
        <taxon>Polyangia</taxon>
        <taxon>Polyangiales</taxon>
        <taxon>Polyangiaceae</taxon>
        <taxon>Polyangium</taxon>
    </lineage>
</organism>
<proteinExistence type="predicted"/>
<evidence type="ECO:0000259" key="1">
    <source>
        <dbReference type="PROSITE" id="PS51819"/>
    </source>
</evidence>
<dbReference type="Gene3D" id="3.10.180.10">
    <property type="entry name" value="2,3-Dihydroxybiphenyl 1,2-Dioxygenase, domain 1"/>
    <property type="match status" value="2"/>
</dbReference>
<evidence type="ECO:0000313" key="3">
    <source>
        <dbReference type="Proteomes" id="UP000309215"/>
    </source>
</evidence>
<dbReference type="PROSITE" id="PS51819">
    <property type="entry name" value="VOC"/>
    <property type="match status" value="2"/>
</dbReference>
<sequence>MTVKSSYAPGQFCWTDLMTTDPEAAKAFYTTLFGWRAQASSYPGGTYTMFQTREHDVAGLGGQPPEETSRGIPPHWNVYISVDDAEAVSAKAVSLGATLHAPAFDVMDSGRMAILADPTGAVFFLWQPRKHIGATLWGEPGAPSWFELQTTDPEKAKAFYAALFGWSTGGDATYGEWIVNGEHVGGVLKIDPSWGPVPPNWSSYFTVENADATVAKVRELGGKVYIPPKDIGSGGRFAVLSDPQGALFSVYEEKRR</sequence>
<reference evidence="2 3" key="1">
    <citation type="submission" date="2019-04" db="EMBL/GenBank/DDBJ databases">
        <authorList>
            <person name="Li Y."/>
            <person name="Wang J."/>
        </authorList>
    </citation>
    <scope>NUCLEOTIDE SEQUENCE [LARGE SCALE GENOMIC DNA]</scope>
    <source>
        <strain evidence="2 3">DSM 14668</strain>
    </source>
</reference>
<feature type="domain" description="VOC" evidence="1">
    <location>
        <begin position="11"/>
        <end position="128"/>
    </location>
</feature>
<accession>A0A4U1IT02</accession>
<keyword evidence="3" id="KW-1185">Reference proteome</keyword>
<protein>
    <submittedName>
        <fullName evidence="2">VOC family protein</fullName>
    </submittedName>
</protein>
<dbReference type="AlphaFoldDB" id="A0A4U1IT02"/>
<feature type="domain" description="VOC" evidence="1">
    <location>
        <begin position="142"/>
        <end position="253"/>
    </location>
</feature>
<dbReference type="SUPFAM" id="SSF54593">
    <property type="entry name" value="Glyoxalase/Bleomycin resistance protein/Dihydroxybiphenyl dioxygenase"/>
    <property type="match status" value="2"/>
</dbReference>
<dbReference type="OrthoDB" id="9792323at2"/>
<dbReference type="PANTHER" id="PTHR33993">
    <property type="entry name" value="GLYOXALASE-RELATED"/>
    <property type="match status" value="1"/>
</dbReference>